<accession>A0ACB8A0I6</accession>
<evidence type="ECO:0000313" key="2">
    <source>
        <dbReference type="Proteomes" id="UP000790377"/>
    </source>
</evidence>
<reference evidence="1" key="1">
    <citation type="journal article" date="2021" name="New Phytol.">
        <title>Evolutionary innovations through gain and loss of genes in the ectomycorrhizal Boletales.</title>
        <authorList>
            <person name="Wu G."/>
            <person name="Miyauchi S."/>
            <person name="Morin E."/>
            <person name="Kuo A."/>
            <person name="Drula E."/>
            <person name="Varga T."/>
            <person name="Kohler A."/>
            <person name="Feng B."/>
            <person name="Cao Y."/>
            <person name="Lipzen A."/>
            <person name="Daum C."/>
            <person name="Hundley H."/>
            <person name="Pangilinan J."/>
            <person name="Johnson J."/>
            <person name="Barry K."/>
            <person name="LaButti K."/>
            <person name="Ng V."/>
            <person name="Ahrendt S."/>
            <person name="Min B."/>
            <person name="Choi I.G."/>
            <person name="Park H."/>
            <person name="Plett J.M."/>
            <person name="Magnuson J."/>
            <person name="Spatafora J.W."/>
            <person name="Nagy L.G."/>
            <person name="Henrissat B."/>
            <person name="Grigoriev I.V."/>
            <person name="Yang Z.L."/>
            <person name="Xu J."/>
            <person name="Martin F.M."/>
        </authorList>
    </citation>
    <scope>NUCLEOTIDE SEQUENCE</scope>
    <source>
        <strain evidence="1">ATCC 28755</strain>
    </source>
</reference>
<dbReference type="EMBL" id="MU268021">
    <property type="protein sequence ID" value="KAH7906422.1"/>
    <property type="molecule type" value="Genomic_DNA"/>
</dbReference>
<name>A0ACB8A0I6_9AGAM</name>
<sequence length="505" mass="56415">MNGITDAQLDTFFPKPSAPPSPLSPQRWSGVSLESTAALQDVLKDNHKRHHIFFNDKGFHNHITHRALALYALGASGPVIQGLYKVDSKSQRPSFKSPQEITRENFKAHLGDENYYQAYTEFFFKNVSEKGAGAVLEEFIFSNEYNFTHGSEVTQQPEMLFRLTDGVLHPMIHVGYGLEFGLIGMLAEGLALTAVHQGDARSSALIPPSIFSSADGLSLDDTASRLSALTLNSSVNGTAKESTSKHGKETHAFDILSRMLKDDRFPQKPRNFIGQFQDTLAAHADALHKYAEQWTIDISKPGEIDRKMEELLWTSSLMYGIGGWDEKSGFTADFFLMHLVTSSLFLPSILPYISARSQVLLLRAYFVTILTWWVARGRPGFSIKKFFDSTSTLHTSPVKPLPYTPDPSIPVVHAQTPNAWLPVLQSTLVHPNDHLAKIQRALAHYAAIYGEREVGYFEGTELEGAERIDGTLFVRAAGMTMDKMGWTREGEEGQMWSFDGFYLQE</sequence>
<comment type="caution">
    <text evidence="1">The sequence shown here is derived from an EMBL/GenBank/DDBJ whole genome shotgun (WGS) entry which is preliminary data.</text>
</comment>
<proteinExistence type="predicted"/>
<evidence type="ECO:0000313" key="1">
    <source>
        <dbReference type="EMBL" id="KAH7906422.1"/>
    </source>
</evidence>
<organism evidence="1 2">
    <name type="scientific">Hygrophoropsis aurantiaca</name>
    <dbReference type="NCBI Taxonomy" id="72124"/>
    <lineage>
        <taxon>Eukaryota</taxon>
        <taxon>Fungi</taxon>
        <taxon>Dikarya</taxon>
        <taxon>Basidiomycota</taxon>
        <taxon>Agaricomycotina</taxon>
        <taxon>Agaricomycetes</taxon>
        <taxon>Agaricomycetidae</taxon>
        <taxon>Boletales</taxon>
        <taxon>Coniophorineae</taxon>
        <taxon>Hygrophoropsidaceae</taxon>
        <taxon>Hygrophoropsis</taxon>
    </lineage>
</organism>
<gene>
    <name evidence="1" type="ORF">BJ138DRAFT_1183116</name>
</gene>
<dbReference type="Proteomes" id="UP000790377">
    <property type="component" value="Unassembled WGS sequence"/>
</dbReference>
<protein>
    <submittedName>
        <fullName evidence="1">Uncharacterized protein</fullName>
    </submittedName>
</protein>
<keyword evidence="2" id="KW-1185">Reference proteome</keyword>